<dbReference type="InterPro" id="IPR016047">
    <property type="entry name" value="M23ase_b-sheet_dom"/>
</dbReference>
<dbReference type="InterPro" id="IPR011055">
    <property type="entry name" value="Dup_hybrid_motif"/>
</dbReference>
<evidence type="ECO:0000259" key="3">
    <source>
        <dbReference type="Pfam" id="PF01551"/>
    </source>
</evidence>
<keyword evidence="2" id="KW-1133">Transmembrane helix</keyword>
<dbReference type="InterPro" id="IPR050570">
    <property type="entry name" value="Cell_wall_metabolism_enzyme"/>
</dbReference>
<accession>A0A1I5WN52</accession>
<evidence type="ECO:0000256" key="1">
    <source>
        <dbReference type="SAM" id="MobiDB-lite"/>
    </source>
</evidence>
<evidence type="ECO:0000313" key="4">
    <source>
        <dbReference type="EMBL" id="SFQ21233.1"/>
    </source>
</evidence>
<feature type="region of interest" description="Disordered" evidence="1">
    <location>
        <begin position="1"/>
        <end position="35"/>
    </location>
</feature>
<feature type="compositionally biased region" description="Basic and acidic residues" evidence="1">
    <location>
        <begin position="1"/>
        <end position="31"/>
    </location>
</feature>
<dbReference type="EMBL" id="FOXX01000001">
    <property type="protein sequence ID" value="SFQ21233.1"/>
    <property type="molecule type" value="Genomic_DNA"/>
</dbReference>
<dbReference type="Gene3D" id="2.70.70.10">
    <property type="entry name" value="Glucose Permease (Domain IIA)"/>
    <property type="match status" value="1"/>
</dbReference>
<evidence type="ECO:0000256" key="2">
    <source>
        <dbReference type="SAM" id="Phobius"/>
    </source>
</evidence>
<name>A0A1I5WN52_9BACI</name>
<reference evidence="4 5" key="1">
    <citation type="submission" date="2016-10" db="EMBL/GenBank/DDBJ databases">
        <authorList>
            <person name="Varghese N."/>
            <person name="Submissions S."/>
        </authorList>
    </citation>
    <scope>NUCLEOTIDE SEQUENCE [LARGE SCALE GENOMIC DNA]</scope>
    <source>
        <strain evidence="4 5">DSM 13796</strain>
    </source>
</reference>
<dbReference type="PANTHER" id="PTHR21666">
    <property type="entry name" value="PEPTIDASE-RELATED"/>
    <property type="match status" value="1"/>
</dbReference>
<organism evidence="4 5">
    <name type="scientific">Priestia endophytica DSM 13796</name>
    <dbReference type="NCBI Taxonomy" id="1121089"/>
    <lineage>
        <taxon>Bacteria</taxon>
        <taxon>Bacillati</taxon>
        <taxon>Bacillota</taxon>
        <taxon>Bacilli</taxon>
        <taxon>Bacillales</taxon>
        <taxon>Bacillaceae</taxon>
        <taxon>Priestia</taxon>
    </lineage>
</organism>
<sequence>MNRRVQEVRKRIADRRKNGGKEEKPQRKFSYDDLISDEENYSGERFPTYEYNPESKEHHPLFSPQWFLFKLLTSFCLVLIVAILFRNPAVQLDGARAFVEDTMEESFQFAKMSAWYEEKFGEPLALIPKSVGEEPTEEANSQYVVPASGNVVETFASSKKGVTVETGSQTAVQAMDAGFVKSIEEKKGFGKTVSIQHADGSESWYSGLANIDIKTFDFIEKGQVIGKVKAEGNDKKGSYGFALYKDGKFMDPSKVISFE</sequence>
<dbReference type="SUPFAM" id="SSF51261">
    <property type="entry name" value="Duplicated hybrid motif"/>
    <property type="match status" value="1"/>
</dbReference>
<dbReference type="PANTHER" id="PTHR21666:SF274">
    <property type="entry name" value="STAGE IV SPORULATION PROTEIN FA"/>
    <property type="match status" value="1"/>
</dbReference>
<dbReference type="RefSeq" id="WP_061802104.1">
    <property type="nucleotide sequence ID" value="NZ_FOXX01000001.1"/>
</dbReference>
<keyword evidence="2" id="KW-0472">Membrane</keyword>
<protein>
    <submittedName>
        <fullName evidence="4">Stage IV sporulation protein FA</fullName>
    </submittedName>
</protein>
<dbReference type="Proteomes" id="UP000182762">
    <property type="component" value="Unassembled WGS sequence"/>
</dbReference>
<dbReference type="CDD" id="cd12797">
    <property type="entry name" value="M23_peptidase"/>
    <property type="match status" value="1"/>
</dbReference>
<gene>
    <name evidence="4" type="ORF">SAMN02745910_00656</name>
</gene>
<keyword evidence="5" id="KW-1185">Reference proteome</keyword>
<dbReference type="Pfam" id="PF01551">
    <property type="entry name" value="Peptidase_M23"/>
    <property type="match status" value="1"/>
</dbReference>
<evidence type="ECO:0000313" key="5">
    <source>
        <dbReference type="Proteomes" id="UP000182762"/>
    </source>
</evidence>
<keyword evidence="2" id="KW-0812">Transmembrane</keyword>
<feature type="transmembrane region" description="Helical" evidence="2">
    <location>
        <begin position="66"/>
        <end position="85"/>
    </location>
</feature>
<comment type="caution">
    <text evidence="4">The sequence shown here is derived from an EMBL/GenBank/DDBJ whole genome shotgun (WGS) entry which is preliminary data.</text>
</comment>
<proteinExistence type="predicted"/>
<dbReference type="GeneID" id="93709423"/>
<feature type="domain" description="M23ase beta-sheet core" evidence="3">
    <location>
        <begin position="159"/>
        <end position="252"/>
    </location>
</feature>